<feature type="region of interest" description="Disordered" evidence="1">
    <location>
        <begin position="136"/>
        <end position="173"/>
    </location>
</feature>
<dbReference type="eggNOG" id="KOG1855">
    <property type="taxonomic scope" value="Eukaryota"/>
</dbReference>
<gene>
    <name evidence="2" type="ORF">MIMGU_mgv1a013239mg</name>
</gene>
<feature type="region of interest" description="Disordered" evidence="1">
    <location>
        <begin position="199"/>
        <end position="226"/>
    </location>
</feature>
<name>A0A022RA81_ERYGU</name>
<organism evidence="2 3">
    <name type="scientific">Erythranthe guttata</name>
    <name type="common">Yellow monkey flower</name>
    <name type="synonym">Mimulus guttatus</name>
    <dbReference type="NCBI Taxonomy" id="4155"/>
    <lineage>
        <taxon>Eukaryota</taxon>
        <taxon>Viridiplantae</taxon>
        <taxon>Streptophyta</taxon>
        <taxon>Embryophyta</taxon>
        <taxon>Tracheophyta</taxon>
        <taxon>Spermatophyta</taxon>
        <taxon>Magnoliopsida</taxon>
        <taxon>eudicotyledons</taxon>
        <taxon>Gunneridae</taxon>
        <taxon>Pentapetalae</taxon>
        <taxon>asterids</taxon>
        <taxon>lamiids</taxon>
        <taxon>Lamiales</taxon>
        <taxon>Phrymaceae</taxon>
        <taxon>Erythranthe</taxon>
    </lineage>
</organism>
<keyword evidence="3" id="KW-1185">Reference proteome</keyword>
<feature type="compositionally biased region" description="Basic residues" evidence="1">
    <location>
        <begin position="155"/>
        <end position="171"/>
    </location>
</feature>
<dbReference type="Proteomes" id="UP000030748">
    <property type="component" value="Unassembled WGS sequence"/>
</dbReference>
<protein>
    <recommendedName>
        <fullName evidence="4">RRM domain-containing protein</fullName>
    </recommendedName>
</protein>
<sequence length="226" mass="24108">MKIFSSVGSVKSIRTCPPQNSNAGASSASRSGSGDGLHFIGKFHAFVEFQSVEAAEKAVAELKDEGNWRRSLKVRLLLTSALKPSNAQTKKVGHEGQLSGKKDETAVAEMQGFEENHLEDSLKQCDAQNHEIQLENYRKGNAHRKGRNTGGSSKAKGKGHGHGHGRGRHQHSVNGGNILGSAQSEVSFNTAEKLNLANKASSVPRMPDGTKGFSLGRGKPVAMKIA</sequence>
<evidence type="ECO:0000256" key="1">
    <source>
        <dbReference type="SAM" id="MobiDB-lite"/>
    </source>
</evidence>
<evidence type="ECO:0000313" key="3">
    <source>
        <dbReference type="Proteomes" id="UP000030748"/>
    </source>
</evidence>
<dbReference type="Gene3D" id="3.30.70.330">
    <property type="match status" value="1"/>
</dbReference>
<reference evidence="2 3" key="1">
    <citation type="journal article" date="2013" name="Proc. Natl. Acad. Sci. U.S.A.">
        <title>Fine-scale variation in meiotic recombination in Mimulus inferred from population shotgun sequencing.</title>
        <authorList>
            <person name="Hellsten U."/>
            <person name="Wright K.M."/>
            <person name="Jenkins J."/>
            <person name="Shu S."/>
            <person name="Yuan Y."/>
            <person name="Wessler S.R."/>
            <person name="Schmutz J."/>
            <person name="Willis J.H."/>
            <person name="Rokhsar D.S."/>
        </authorList>
    </citation>
    <scope>NUCLEOTIDE SEQUENCE [LARGE SCALE GENOMIC DNA]</scope>
    <source>
        <strain evidence="3">cv. DUN x IM62</strain>
    </source>
</reference>
<dbReference type="STRING" id="4155.A0A022RA81"/>
<evidence type="ECO:0000313" key="2">
    <source>
        <dbReference type="EMBL" id="EYU36643.1"/>
    </source>
</evidence>
<dbReference type="InterPro" id="IPR035979">
    <property type="entry name" value="RBD_domain_sf"/>
</dbReference>
<dbReference type="GO" id="GO:0003676">
    <property type="term" value="F:nucleic acid binding"/>
    <property type="evidence" value="ECO:0007669"/>
    <property type="project" value="InterPro"/>
</dbReference>
<dbReference type="EMBL" id="KI630592">
    <property type="protein sequence ID" value="EYU36643.1"/>
    <property type="molecule type" value="Genomic_DNA"/>
</dbReference>
<proteinExistence type="predicted"/>
<dbReference type="SUPFAM" id="SSF54928">
    <property type="entry name" value="RNA-binding domain, RBD"/>
    <property type="match status" value="1"/>
</dbReference>
<dbReference type="InterPro" id="IPR012677">
    <property type="entry name" value="Nucleotide-bd_a/b_plait_sf"/>
</dbReference>
<accession>A0A022RA81</accession>
<evidence type="ECO:0008006" key="4">
    <source>
        <dbReference type="Google" id="ProtNLM"/>
    </source>
</evidence>
<dbReference type="AlphaFoldDB" id="A0A022RA81"/>